<dbReference type="PANTHER" id="PTHR45586">
    <property type="entry name" value="TPR REPEAT-CONTAINING PROTEIN PA4667"/>
    <property type="match status" value="1"/>
</dbReference>
<dbReference type="SUPFAM" id="SSF48452">
    <property type="entry name" value="TPR-like"/>
    <property type="match status" value="1"/>
</dbReference>
<evidence type="ECO:0000313" key="4">
    <source>
        <dbReference type="EMBL" id="HEC79128.1"/>
    </source>
</evidence>
<dbReference type="InterPro" id="IPR011990">
    <property type="entry name" value="TPR-like_helical_dom_sf"/>
</dbReference>
<reference evidence="4" key="1">
    <citation type="journal article" date="2020" name="mSystems">
        <title>Genome- and Community-Level Interaction Insights into Carbon Utilization and Element Cycling Functions of Hydrothermarchaeota in Hydrothermal Sediment.</title>
        <authorList>
            <person name="Zhou Z."/>
            <person name="Liu Y."/>
            <person name="Xu W."/>
            <person name="Pan J."/>
            <person name="Luo Z.H."/>
            <person name="Li M."/>
        </authorList>
    </citation>
    <scope>NUCLEOTIDE SEQUENCE</scope>
    <source>
        <strain evidence="4">HyVt-388</strain>
    </source>
</reference>
<dbReference type="Pfam" id="PF13432">
    <property type="entry name" value="TPR_16"/>
    <property type="match status" value="1"/>
</dbReference>
<dbReference type="PROSITE" id="PS50005">
    <property type="entry name" value="TPR"/>
    <property type="match status" value="1"/>
</dbReference>
<dbReference type="PROSITE" id="PS50293">
    <property type="entry name" value="TPR_REGION"/>
    <property type="match status" value="1"/>
</dbReference>
<dbReference type="AlphaFoldDB" id="A0A9C9EMY1"/>
<dbReference type="Gene3D" id="1.25.40.10">
    <property type="entry name" value="Tetratricopeptide repeat domain"/>
    <property type="match status" value="2"/>
</dbReference>
<dbReference type="InterPro" id="IPR019734">
    <property type="entry name" value="TPR_rpt"/>
</dbReference>
<proteinExistence type="predicted"/>
<dbReference type="PANTHER" id="PTHR45586:SF1">
    <property type="entry name" value="LIPOPOLYSACCHARIDE ASSEMBLY PROTEIN B"/>
    <property type="match status" value="1"/>
</dbReference>
<comment type="caution">
    <text evidence="4">The sequence shown here is derived from an EMBL/GenBank/DDBJ whole genome shotgun (WGS) entry which is preliminary data.</text>
</comment>
<keyword evidence="1" id="KW-0677">Repeat</keyword>
<protein>
    <submittedName>
        <fullName evidence="4">Tetratricopeptide repeat protein</fullName>
    </submittedName>
</protein>
<dbReference type="InterPro" id="IPR051012">
    <property type="entry name" value="CellSynth/LPSAsmb/PSIAsmb"/>
</dbReference>
<gene>
    <name evidence="4" type="ORF">ENI34_08325</name>
</gene>
<dbReference type="Proteomes" id="UP000885826">
    <property type="component" value="Unassembled WGS sequence"/>
</dbReference>
<sequence length="472" mass="55037">ECSLLTEFFNQDTTLRIPDSISIDTLFQEPLIEEKILMLKEEIGGYYALDSILAGILLKEGRIEEAFKVIIPYLEYKNAVAYCRTVRARKYYQDGDYESAANDIILSQTKEPELLLMLADALTVLGENPLFLYDDISATAEDTLIIAKVRKNLMVWNFMHGDYDEVVKQGMEFARDDTSLIRLYLYSLARTGKKATADSLFCQFFNAVDYRLLNYYGEFLIEQKRYSTARVYYDSIIDSLQETAAAELYFNWALVPFLEGEIDTAYERFISFMSQFKDDEKYYRAAFKIATIKYLKQEFDSAVYYYKIAAEDDSLCLDALQNQLICYKKAGDWKKVIESGNELIPFLTEEEEAGDYFEIGYAYLRSGKLRNAIDYLKRAAELDPSPEFHYWLGEAYLAKGDFIRSLYQYQKIIELYPRDEMWTPTAHYKKGIVLEFMDEVDEAKKVYRAIIKKRGRDDTWGIEAQKRLEALE</sequence>
<feature type="non-terminal residue" evidence="4">
    <location>
        <position position="1"/>
    </location>
</feature>
<evidence type="ECO:0000256" key="1">
    <source>
        <dbReference type="ARBA" id="ARBA00022737"/>
    </source>
</evidence>
<feature type="repeat" description="TPR" evidence="3">
    <location>
        <begin position="353"/>
        <end position="386"/>
    </location>
</feature>
<organism evidence="4 5">
    <name type="scientific">candidate division WOR-3 bacterium</name>
    <dbReference type="NCBI Taxonomy" id="2052148"/>
    <lineage>
        <taxon>Bacteria</taxon>
        <taxon>Bacteria division WOR-3</taxon>
    </lineage>
</organism>
<dbReference type="SMART" id="SM00028">
    <property type="entry name" value="TPR"/>
    <property type="match status" value="5"/>
</dbReference>
<evidence type="ECO:0000313" key="5">
    <source>
        <dbReference type="Proteomes" id="UP000885826"/>
    </source>
</evidence>
<evidence type="ECO:0000256" key="2">
    <source>
        <dbReference type="ARBA" id="ARBA00022803"/>
    </source>
</evidence>
<evidence type="ECO:0000256" key="3">
    <source>
        <dbReference type="PROSITE-ProRule" id="PRU00339"/>
    </source>
</evidence>
<dbReference type="Pfam" id="PF13174">
    <property type="entry name" value="TPR_6"/>
    <property type="match status" value="1"/>
</dbReference>
<dbReference type="EMBL" id="DRIG01000089">
    <property type="protein sequence ID" value="HEC79128.1"/>
    <property type="molecule type" value="Genomic_DNA"/>
</dbReference>
<accession>A0A9C9EMY1</accession>
<keyword evidence="2 3" id="KW-0802">TPR repeat</keyword>
<name>A0A9C9EMY1_UNCW3</name>